<comment type="caution">
    <text evidence="12">The sequence shown here is derived from an EMBL/GenBank/DDBJ whole genome shotgun (WGS) entry which is preliminary data.</text>
</comment>
<evidence type="ECO:0000256" key="8">
    <source>
        <dbReference type="ARBA" id="ARBA00081473"/>
    </source>
</evidence>
<evidence type="ECO:0000313" key="13">
    <source>
        <dbReference type="Proteomes" id="UP000245383"/>
    </source>
</evidence>
<evidence type="ECO:0000256" key="4">
    <source>
        <dbReference type="ARBA" id="ARBA00023015"/>
    </source>
</evidence>
<dbReference type="Pfam" id="PF17683">
    <property type="entry name" value="TFIIF_beta_N"/>
    <property type="match status" value="1"/>
</dbReference>
<evidence type="ECO:0000259" key="10">
    <source>
        <dbReference type="Pfam" id="PF02270"/>
    </source>
</evidence>
<dbReference type="Gene3D" id="1.10.10.10">
    <property type="entry name" value="Winged helix-like DNA-binding domain superfamily/Winged helix DNA-binding domain"/>
    <property type="match status" value="1"/>
</dbReference>
<accession>A0A2T9YCL3</accession>
<dbReference type="CDD" id="cd07980">
    <property type="entry name" value="TFIIF_beta"/>
    <property type="match status" value="1"/>
</dbReference>
<evidence type="ECO:0000256" key="6">
    <source>
        <dbReference type="ARBA" id="ARBA00023163"/>
    </source>
</evidence>
<dbReference type="SUPFAM" id="SSF50916">
    <property type="entry name" value="Rap30/74 interaction domains"/>
    <property type="match status" value="1"/>
</dbReference>
<evidence type="ECO:0000256" key="5">
    <source>
        <dbReference type="ARBA" id="ARBA00023125"/>
    </source>
</evidence>
<feature type="domain" description="TFIIF beta subunit HTH" evidence="10">
    <location>
        <begin position="229"/>
        <end position="291"/>
    </location>
</feature>
<protein>
    <recommendedName>
        <fullName evidence="3">Transcription initiation factor IIF subunit beta</fullName>
    </recommendedName>
    <alternativeName>
        <fullName evidence="9">TFIIF medium subunit</fullName>
    </alternativeName>
    <alternativeName>
        <fullName evidence="8">TFIIF-beta</fullName>
    </alternativeName>
</protein>
<keyword evidence="7" id="KW-0539">Nucleus</keyword>
<keyword evidence="5" id="KW-0238">DNA-binding</keyword>
<dbReference type="FunFam" id="1.10.10.10:FF:000035">
    <property type="entry name" value="General transcription factor IIF subunit 2"/>
    <property type="match status" value="1"/>
</dbReference>
<feature type="domain" description="TFIIF beta subunit N-terminal" evidence="11">
    <location>
        <begin position="54"/>
        <end position="164"/>
    </location>
</feature>
<comment type="similarity">
    <text evidence="2">Belongs to the TFIIF beta subunit family.</text>
</comment>
<gene>
    <name evidence="12" type="ORF">BB561_005037</name>
</gene>
<keyword evidence="4" id="KW-0805">Transcription regulation</keyword>
<dbReference type="AlphaFoldDB" id="A0A2T9YCL3"/>
<comment type="subcellular location">
    <subcellularLocation>
        <location evidence="1">Nucleus</location>
    </subcellularLocation>
</comment>
<dbReference type="GO" id="GO:0005674">
    <property type="term" value="C:transcription factor TFIIF complex"/>
    <property type="evidence" value="ECO:0007669"/>
    <property type="project" value="InterPro"/>
</dbReference>
<dbReference type="PANTHER" id="PTHR10445">
    <property type="entry name" value="GENERAL TRANSCRIPTION FACTOR IIF SUBUNIT 2"/>
    <property type="match status" value="1"/>
</dbReference>
<reference evidence="12 13" key="1">
    <citation type="journal article" date="2018" name="MBio">
        <title>Comparative Genomics Reveals the Core Gene Toolbox for the Fungus-Insect Symbiosis.</title>
        <authorList>
            <person name="Wang Y."/>
            <person name="Stata M."/>
            <person name="Wang W."/>
            <person name="Stajich J.E."/>
            <person name="White M.M."/>
            <person name="Moncalvo J.M."/>
        </authorList>
    </citation>
    <scope>NUCLEOTIDE SEQUENCE [LARGE SCALE GENOMIC DNA]</scope>
    <source>
        <strain evidence="12 13">SWE-8-4</strain>
    </source>
</reference>
<evidence type="ECO:0000256" key="1">
    <source>
        <dbReference type="ARBA" id="ARBA00004123"/>
    </source>
</evidence>
<name>A0A2T9YCL3_9FUNG</name>
<dbReference type="PANTHER" id="PTHR10445:SF0">
    <property type="entry name" value="GENERAL TRANSCRIPTION FACTOR IIF SUBUNIT 2"/>
    <property type="match status" value="1"/>
</dbReference>
<dbReference type="InterPro" id="IPR040504">
    <property type="entry name" value="TFIIF_beta_N"/>
</dbReference>
<evidence type="ECO:0000256" key="7">
    <source>
        <dbReference type="ARBA" id="ARBA00023242"/>
    </source>
</evidence>
<dbReference type="InterPro" id="IPR040450">
    <property type="entry name" value="TFIIF_beta_HTH"/>
</dbReference>
<dbReference type="SUPFAM" id="SSF46785">
    <property type="entry name" value="Winged helix' DNA-binding domain"/>
    <property type="match status" value="1"/>
</dbReference>
<evidence type="ECO:0000256" key="3">
    <source>
        <dbReference type="ARBA" id="ARBA00021453"/>
    </source>
</evidence>
<evidence type="ECO:0000259" key="11">
    <source>
        <dbReference type="Pfam" id="PF17683"/>
    </source>
</evidence>
<proteinExistence type="inferred from homology"/>
<dbReference type="InterPro" id="IPR036390">
    <property type="entry name" value="WH_DNA-bd_sf"/>
</dbReference>
<organism evidence="12 13">
    <name type="scientific">Smittium simulii</name>
    <dbReference type="NCBI Taxonomy" id="133385"/>
    <lineage>
        <taxon>Eukaryota</taxon>
        <taxon>Fungi</taxon>
        <taxon>Fungi incertae sedis</taxon>
        <taxon>Zoopagomycota</taxon>
        <taxon>Kickxellomycotina</taxon>
        <taxon>Harpellomycetes</taxon>
        <taxon>Harpellales</taxon>
        <taxon>Legeriomycetaceae</taxon>
        <taxon>Smittium</taxon>
    </lineage>
</organism>
<evidence type="ECO:0000256" key="2">
    <source>
        <dbReference type="ARBA" id="ARBA00009543"/>
    </source>
</evidence>
<dbReference type="GO" id="GO:0006367">
    <property type="term" value="P:transcription initiation at RNA polymerase II promoter"/>
    <property type="evidence" value="ECO:0007669"/>
    <property type="project" value="InterPro"/>
</dbReference>
<keyword evidence="13" id="KW-1185">Reference proteome</keyword>
<dbReference type="Pfam" id="PF02270">
    <property type="entry name" value="TFIIF_beta"/>
    <property type="match status" value="1"/>
</dbReference>
<dbReference type="EMBL" id="MBFR01000278">
    <property type="protein sequence ID" value="PVU90070.1"/>
    <property type="molecule type" value="Genomic_DNA"/>
</dbReference>
<dbReference type="InterPro" id="IPR011039">
    <property type="entry name" value="TFIIF_interaction"/>
</dbReference>
<dbReference type="Proteomes" id="UP000245383">
    <property type="component" value="Unassembled WGS sequence"/>
</dbReference>
<dbReference type="InterPro" id="IPR036388">
    <property type="entry name" value="WH-like_DNA-bd_sf"/>
</dbReference>
<dbReference type="STRING" id="133385.A0A2T9YCL3"/>
<dbReference type="InterPro" id="IPR003196">
    <property type="entry name" value="TFIIF_beta"/>
</dbReference>
<keyword evidence="6" id="KW-0804">Transcription</keyword>
<evidence type="ECO:0000313" key="12">
    <source>
        <dbReference type="EMBL" id="PVU90070.1"/>
    </source>
</evidence>
<dbReference type="GO" id="GO:0003677">
    <property type="term" value="F:DNA binding"/>
    <property type="evidence" value="ECO:0007669"/>
    <property type="project" value="UniProtKB-KW"/>
</dbReference>
<sequence>MGKQVGDCLTKIFSKDESAQYIEQDDTINEYPKSENGGSMDDEVDELNIAELDTRVWLVKVPEFLAKKWREQKDSGIELGKIRIYNTPDEQGKNISLLLEDDNSNKNLPKEYHLNVINKTVKNMFVFSEDRDPDEELKPTSLAAYKNVSTSLVGTIHHECTVEPKLDEQYQEIMRQRVFNASKSVRTVQILGGTHKSSNLFSPGLTSKNAIFGSRRKGLLGNTDLRTERMPRNELIDMLFGAFEKYQYWTFKGLVEYSRQPSTFLKEVLSDIAILNKRGPYSSMYSLKPEFSMGNTNSISSINSNEVNTNSVYTNNQNNYS</sequence>
<evidence type="ECO:0000256" key="9">
    <source>
        <dbReference type="ARBA" id="ARBA00081863"/>
    </source>
</evidence>
<dbReference type="OrthoDB" id="26094at2759"/>